<reference evidence="3" key="2">
    <citation type="submission" date="2023-04" db="EMBL/GenBank/DDBJ databases">
        <authorList>
            <person name="Bruccoleri R.E."/>
            <person name="Oakeley E.J."/>
            <person name="Faust A.-M."/>
            <person name="Dessus-Babus S."/>
            <person name="Altorfer M."/>
            <person name="Burckhardt D."/>
            <person name="Oertli M."/>
            <person name="Naumann U."/>
            <person name="Petersen F."/>
            <person name="Wong J."/>
        </authorList>
    </citation>
    <scope>NUCLEOTIDE SEQUENCE</scope>
    <source>
        <strain evidence="3">GSM-AAB239-AS_SAM_17_03QT</strain>
        <tissue evidence="3">Leaf</tissue>
    </source>
</reference>
<evidence type="ECO:0000313" key="4">
    <source>
        <dbReference type="Proteomes" id="UP001140949"/>
    </source>
</evidence>
<comment type="caution">
    <text evidence="3">The sequence shown here is derived from an EMBL/GenBank/DDBJ whole genome shotgun (WGS) entry which is preliminary data.</text>
</comment>
<gene>
    <name evidence="3" type="ORF">M6B38_124280</name>
</gene>
<keyword evidence="2" id="KW-0812">Transmembrane</keyword>
<name>A0AAX6H2W9_IRIPA</name>
<feature type="transmembrane region" description="Helical" evidence="2">
    <location>
        <begin position="98"/>
        <end position="115"/>
    </location>
</feature>
<keyword evidence="2" id="KW-1133">Transmembrane helix</keyword>
<proteinExistence type="predicted"/>
<feature type="region of interest" description="Disordered" evidence="1">
    <location>
        <begin position="1"/>
        <end position="31"/>
    </location>
</feature>
<evidence type="ECO:0000313" key="3">
    <source>
        <dbReference type="EMBL" id="KAJ6835153.1"/>
    </source>
</evidence>
<sequence>MRWRQGRLSGPSGGRRRSWKDDRAAGDGRGAGEAVRSCAARTRAELGSEGGGGARRCMADAGRRGAVSGPAVLCSPGRLRCGFSPSSFLVWSLRTARVVVLLLVVGDVLAGVGFWG</sequence>
<reference evidence="3" key="1">
    <citation type="journal article" date="2023" name="GigaByte">
        <title>Genome assembly of the bearded iris, Iris pallida Lam.</title>
        <authorList>
            <person name="Bruccoleri R.E."/>
            <person name="Oakeley E.J."/>
            <person name="Faust A.M.E."/>
            <person name="Altorfer M."/>
            <person name="Dessus-Babus S."/>
            <person name="Burckhardt D."/>
            <person name="Oertli M."/>
            <person name="Naumann U."/>
            <person name="Petersen F."/>
            <person name="Wong J."/>
        </authorList>
    </citation>
    <scope>NUCLEOTIDE SEQUENCE</scope>
    <source>
        <strain evidence="3">GSM-AAB239-AS_SAM_17_03QT</strain>
    </source>
</reference>
<dbReference type="EMBL" id="JANAVB010013597">
    <property type="protein sequence ID" value="KAJ6835153.1"/>
    <property type="molecule type" value="Genomic_DNA"/>
</dbReference>
<accession>A0AAX6H2W9</accession>
<dbReference type="Proteomes" id="UP001140949">
    <property type="component" value="Unassembled WGS sequence"/>
</dbReference>
<feature type="compositionally biased region" description="Low complexity" evidence="1">
    <location>
        <begin position="1"/>
        <end position="10"/>
    </location>
</feature>
<keyword evidence="2" id="KW-0472">Membrane</keyword>
<organism evidence="3 4">
    <name type="scientific">Iris pallida</name>
    <name type="common">Sweet iris</name>
    <dbReference type="NCBI Taxonomy" id="29817"/>
    <lineage>
        <taxon>Eukaryota</taxon>
        <taxon>Viridiplantae</taxon>
        <taxon>Streptophyta</taxon>
        <taxon>Embryophyta</taxon>
        <taxon>Tracheophyta</taxon>
        <taxon>Spermatophyta</taxon>
        <taxon>Magnoliopsida</taxon>
        <taxon>Liliopsida</taxon>
        <taxon>Asparagales</taxon>
        <taxon>Iridaceae</taxon>
        <taxon>Iridoideae</taxon>
        <taxon>Irideae</taxon>
        <taxon>Iris</taxon>
    </lineage>
</organism>
<protein>
    <submittedName>
        <fullName evidence="3">Extensin</fullName>
    </submittedName>
</protein>
<keyword evidence="4" id="KW-1185">Reference proteome</keyword>
<dbReference type="AlphaFoldDB" id="A0AAX6H2W9"/>
<evidence type="ECO:0000256" key="1">
    <source>
        <dbReference type="SAM" id="MobiDB-lite"/>
    </source>
</evidence>
<evidence type="ECO:0000256" key="2">
    <source>
        <dbReference type="SAM" id="Phobius"/>
    </source>
</evidence>